<evidence type="ECO:0000313" key="1">
    <source>
        <dbReference type="EMBL" id="MCL1125146.1"/>
    </source>
</evidence>
<evidence type="ECO:0000313" key="2">
    <source>
        <dbReference type="Proteomes" id="UP001203423"/>
    </source>
</evidence>
<sequence>MYLSKWLFNKDLVKVDKSALDRHLGLEILSADMTLEALDCIKIKKLPFFDTTTGDQWCEARSSLIINIFNKLDIKESEIEIHINKLVDFKRDIYIIRSDLISHEGEKTSNSIFKLIKKDISQFLQHYKIESNSLSEEIRNLTLCYFLKKHYSLHNSGKEQIDFLVKKYQLSPKLIRNTIKKSKKIVNDITDSYVNSISWKVLDYGRKGNLEPKDRQEYEAHHLILRKVLTHNGLKKRATYPGMKIILAELWIEKIPIIINVRVMKSKSIYSSLKLIYVSTPHTPYSFNSISLEKAQESNLLDSYCFSIEAVSCFNRYRPEETDSVSLSKHLDNLPVSTLPDCQKVEAIRHKCEHLGVERILEYNTVIHSQYLDESVNLDLNDDVLSSIDPSFKKRYKNLKKEAQIIGCCSENMEAIRVYHIYPDLLKEAINRKKSTIWAWHSKALLEHQKVSYIS</sequence>
<reference evidence="1 2" key="1">
    <citation type="submission" date="2022-01" db="EMBL/GenBank/DDBJ databases">
        <title>Whole genome-based taxonomy of the Shewanellaceae.</title>
        <authorList>
            <person name="Martin-Rodriguez A.J."/>
        </authorList>
    </citation>
    <scope>NUCLEOTIDE SEQUENCE [LARGE SCALE GENOMIC DNA]</scope>
    <source>
        <strain evidence="1 2">DSM 17177</strain>
    </source>
</reference>
<keyword evidence="2" id="KW-1185">Reference proteome</keyword>
<dbReference type="RefSeq" id="WP_248940436.1">
    <property type="nucleotide sequence ID" value="NZ_JAKIKS010000040.1"/>
</dbReference>
<organism evidence="1 2">
    <name type="scientific">Shewanella surugensis</name>
    <dbReference type="NCBI Taxonomy" id="212020"/>
    <lineage>
        <taxon>Bacteria</taxon>
        <taxon>Pseudomonadati</taxon>
        <taxon>Pseudomonadota</taxon>
        <taxon>Gammaproteobacteria</taxon>
        <taxon>Alteromonadales</taxon>
        <taxon>Shewanellaceae</taxon>
        <taxon>Shewanella</taxon>
    </lineage>
</organism>
<protein>
    <submittedName>
        <fullName evidence="1">Uncharacterized protein</fullName>
    </submittedName>
</protein>
<comment type="caution">
    <text evidence="1">The sequence shown here is derived from an EMBL/GenBank/DDBJ whole genome shotgun (WGS) entry which is preliminary data.</text>
</comment>
<name>A0ABT0LBS5_9GAMM</name>
<dbReference type="EMBL" id="JAKIKS010000040">
    <property type="protein sequence ID" value="MCL1125146.1"/>
    <property type="molecule type" value="Genomic_DNA"/>
</dbReference>
<dbReference type="Proteomes" id="UP001203423">
    <property type="component" value="Unassembled WGS sequence"/>
</dbReference>
<accession>A0ABT0LBS5</accession>
<gene>
    <name evidence="1" type="ORF">L2764_11845</name>
</gene>
<proteinExistence type="predicted"/>